<dbReference type="SUPFAM" id="SSF53774">
    <property type="entry name" value="Glutaminase/Asparaginase"/>
    <property type="match status" value="1"/>
</dbReference>
<evidence type="ECO:0000259" key="4">
    <source>
        <dbReference type="Pfam" id="PF17763"/>
    </source>
</evidence>
<organism evidence="5">
    <name type="scientific">Arthrobacter saudimassiliensis</name>
    <dbReference type="NCBI Taxonomy" id="1461584"/>
    <lineage>
        <taxon>Bacteria</taxon>
        <taxon>Bacillati</taxon>
        <taxon>Actinomycetota</taxon>
        <taxon>Actinomycetes</taxon>
        <taxon>Micrococcales</taxon>
        <taxon>Micrococcaceae</taxon>
        <taxon>Arthrobacter</taxon>
    </lineage>
</organism>
<protein>
    <submittedName>
        <fullName evidence="5">Putative L-asparaginase</fullName>
    </submittedName>
</protein>
<dbReference type="Gene3D" id="3.40.50.40">
    <property type="match status" value="1"/>
</dbReference>
<feature type="region of interest" description="Disordered" evidence="2">
    <location>
        <begin position="23"/>
        <end position="53"/>
    </location>
</feature>
<accession>A0A078MRF8</accession>
<evidence type="ECO:0000259" key="3">
    <source>
        <dbReference type="Pfam" id="PF00710"/>
    </source>
</evidence>
<reference evidence="5" key="1">
    <citation type="submission" date="2014-07" db="EMBL/GenBank/DDBJ databases">
        <authorList>
            <person name="Urmite Genomes Urmite Genomes"/>
        </authorList>
    </citation>
    <scope>NUCLEOTIDE SEQUENCE</scope>
    <source>
        <strain evidence="5">11W110_air</strain>
    </source>
</reference>
<feature type="active site" description="O-isoaspartyl threonine intermediate" evidence="1">
    <location>
        <position position="12"/>
    </location>
</feature>
<dbReference type="InterPro" id="IPR036152">
    <property type="entry name" value="Asp/glu_Ase-like_sf"/>
</dbReference>
<dbReference type="PATRIC" id="fig|1461584.3.peg.3140"/>
<dbReference type="GO" id="GO:0004067">
    <property type="term" value="F:asparaginase activity"/>
    <property type="evidence" value="ECO:0007669"/>
    <property type="project" value="UniProtKB-UniRule"/>
</dbReference>
<dbReference type="InterPro" id="IPR027473">
    <property type="entry name" value="L-asparaginase_C"/>
</dbReference>
<evidence type="ECO:0000313" key="5">
    <source>
        <dbReference type="EMBL" id="CEA09793.1"/>
    </source>
</evidence>
<dbReference type="InterPro" id="IPR006034">
    <property type="entry name" value="Asparaginase/glutaminase-like"/>
</dbReference>
<dbReference type="InterPro" id="IPR027474">
    <property type="entry name" value="L-asparaginase_N"/>
</dbReference>
<dbReference type="PIRSF" id="PIRSF001220">
    <property type="entry name" value="L-ASNase_gatD"/>
    <property type="match status" value="1"/>
</dbReference>
<dbReference type="EMBL" id="LN483072">
    <property type="protein sequence ID" value="CEA09793.1"/>
    <property type="molecule type" value="Genomic_DNA"/>
</dbReference>
<proteinExistence type="predicted"/>
<name>A0A078MRF8_9MICC</name>
<dbReference type="InterPro" id="IPR040919">
    <property type="entry name" value="Asparaginase_C"/>
</dbReference>
<dbReference type="AlphaFoldDB" id="A0A078MRF8"/>
<dbReference type="Gene3D" id="3.40.50.1170">
    <property type="entry name" value="L-asparaginase, N-terminal domain"/>
    <property type="match status" value="1"/>
</dbReference>
<gene>
    <name evidence="5" type="primary">ansA</name>
    <name evidence="5" type="ORF">BN1051_03166</name>
</gene>
<dbReference type="Pfam" id="PF17763">
    <property type="entry name" value="Asparaginase_C"/>
    <property type="match status" value="1"/>
</dbReference>
<evidence type="ECO:0000256" key="2">
    <source>
        <dbReference type="SAM" id="MobiDB-lite"/>
    </source>
</evidence>
<evidence type="ECO:0000256" key="1">
    <source>
        <dbReference type="PIRSR" id="PIRSR001220-1"/>
    </source>
</evidence>
<dbReference type="SMART" id="SM00870">
    <property type="entry name" value="Asparaginase"/>
    <property type="match status" value="1"/>
</dbReference>
<dbReference type="PROSITE" id="PS51732">
    <property type="entry name" value="ASN_GLN_ASE_3"/>
    <property type="match status" value="1"/>
</dbReference>
<feature type="domain" description="L-asparaginase N-terminal" evidence="3">
    <location>
        <begin position="4"/>
        <end position="158"/>
    </location>
</feature>
<dbReference type="PIRSF" id="PIRSF500176">
    <property type="entry name" value="L_ASNase"/>
    <property type="match status" value="1"/>
</dbReference>
<sequence length="319" mass="32015">MAHIRILGTGATIASTAGDDGAAVAAGAAPGTREDPETGLAGRHTVSTRQVGTAGRMPRLADLRRVVLAAVAALEEPRVDGAVVTYPSAGIAEAAFLLDLVLASPKPVVFTGARRAPGRPGADGLRNLAEAVEAAAAEELHGAGVLIAMGGTVRTARGAFMGPPVQGGTEVGRFLGDRLHVTARPVRSAPLPVPSDDFDRARVDIVDCPLGADTSLLRQATGAADAVVLTGSQLAEPSEDLVAAVQDAVTAGCPVMLSSWCSSLVLPGYGELVAPELVAAGGMPSGELGAAQVRMLAALLTSAPAAHEEIRRALTTGGA</sequence>
<feature type="domain" description="Asparaginase/glutaminase C-terminal" evidence="4">
    <location>
        <begin position="202"/>
        <end position="313"/>
    </location>
</feature>
<dbReference type="InterPro" id="IPR037152">
    <property type="entry name" value="L-asparaginase_N_sf"/>
</dbReference>
<dbReference type="Pfam" id="PF00710">
    <property type="entry name" value="Asparaginase"/>
    <property type="match status" value="1"/>
</dbReference>